<dbReference type="InterPro" id="IPR011004">
    <property type="entry name" value="Trimer_LpxA-like_sf"/>
</dbReference>
<proteinExistence type="predicted"/>
<dbReference type="RefSeq" id="WP_089767184.1">
    <property type="nucleotide sequence ID" value="NZ_FNPB01000006.1"/>
</dbReference>
<dbReference type="GO" id="GO:0016740">
    <property type="term" value="F:transferase activity"/>
    <property type="evidence" value="ECO:0007669"/>
    <property type="project" value="UniProtKB-KW"/>
</dbReference>
<protein>
    <submittedName>
        <fullName evidence="1">Carbonic anhydrase or acetyltransferase, isoleucine patch superfamily</fullName>
    </submittedName>
</protein>
<keyword evidence="2" id="KW-1185">Reference proteome</keyword>
<dbReference type="EMBL" id="FNPB01000006">
    <property type="protein sequence ID" value="SDY08798.1"/>
    <property type="molecule type" value="Genomic_DNA"/>
</dbReference>
<evidence type="ECO:0000313" key="2">
    <source>
        <dbReference type="Proteomes" id="UP000199170"/>
    </source>
</evidence>
<accession>A0A1H3H1K4</accession>
<dbReference type="Pfam" id="PF00132">
    <property type="entry name" value="Hexapep"/>
    <property type="match status" value="1"/>
</dbReference>
<dbReference type="CDD" id="cd04645">
    <property type="entry name" value="LbH_gamma_CA_like"/>
    <property type="match status" value="1"/>
</dbReference>
<dbReference type="AlphaFoldDB" id="A0A1H3H1K4"/>
<keyword evidence="1" id="KW-0808">Transferase</keyword>
<organism evidence="1 2">
    <name type="scientific">Halobellus clavatus</name>
    <dbReference type="NCBI Taxonomy" id="660517"/>
    <lineage>
        <taxon>Archaea</taxon>
        <taxon>Methanobacteriati</taxon>
        <taxon>Methanobacteriota</taxon>
        <taxon>Stenosarchaea group</taxon>
        <taxon>Halobacteria</taxon>
        <taxon>Halobacteriales</taxon>
        <taxon>Haloferacaceae</taxon>
        <taxon>Halobellus</taxon>
    </lineage>
</organism>
<sequence>MQRTFEAMKPTVAETAFVSEMAYLVGDVTVESRASVWPFVCLRGNDGGVTVGTETNVQEFTTLHGATLGDAVTVGHGAVVDYAEIGDQTLVGMQSAVMRGATVGDHCVVAANAVVLQEQTIPSGHLAYGTPAETRPLTDDQRAQIERTHETYVELAERFRAAGLGRDETA</sequence>
<dbReference type="STRING" id="660517.SAMN04487946_10677"/>
<dbReference type="InterPro" id="IPR050484">
    <property type="entry name" value="Transf_Hexapept/Carb_Anhydrase"/>
</dbReference>
<dbReference type="InterPro" id="IPR047324">
    <property type="entry name" value="LbH_gamma_CA-like"/>
</dbReference>
<reference evidence="2" key="1">
    <citation type="submission" date="2016-10" db="EMBL/GenBank/DDBJ databases">
        <authorList>
            <person name="Varghese N."/>
            <person name="Submissions S."/>
        </authorList>
    </citation>
    <scope>NUCLEOTIDE SEQUENCE [LARGE SCALE GENOMIC DNA]</scope>
    <source>
        <strain evidence="2">CGMCC 1.10118</strain>
    </source>
</reference>
<gene>
    <name evidence="1" type="ORF">SAMN04487946_10677</name>
</gene>
<dbReference type="PANTHER" id="PTHR13061">
    <property type="entry name" value="DYNACTIN SUBUNIT P25"/>
    <property type="match status" value="1"/>
</dbReference>
<dbReference type="Proteomes" id="UP000199170">
    <property type="component" value="Unassembled WGS sequence"/>
</dbReference>
<evidence type="ECO:0000313" key="1">
    <source>
        <dbReference type="EMBL" id="SDY08798.1"/>
    </source>
</evidence>
<name>A0A1H3H1K4_9EURY</name>
<dbReference type="InterPro" id="IPR001451">
    <property type="entry name" value="Hexapep"/>
</dbReference>
<dbReference type="OrthoDB" id="10940at2157"/>
<dbReference type="SUPFAM" id="SSF51161">
    <property type="entry name" value="Trimeric LpxA-like enzymes"/>
    <property type="match status" value="1"/>
</dbReference>
<dbReference type="Gene3D" id="2.160.10.10">
    <property type="entry name" value="Hexapeptide repeat proteins"/>
    <property type="match status" value="1"/>
</dbReference>
<dbReference type="PANTHER" id="PTHR13061:SF29">
    <property type="entry name" value="GAMMA CARBONIC ANHYDRASE-LIKE 1, MITOCHONDRIAL-RELATED"/>
    <property type="match status" value="1"/>
</dbReference>